<dbReference type="Gene3D" id="1.10.10.10">
    <property type="entry name" value="Winged helix-like DNA-binding domain superfamily/Winged helix DNA-binding domain"/>
    <property type="match status" value="1"/>
</dbReference>
<organism evidence="6 7">
    <name type="scientific">Microbacterium azadirachtae</name>
    <dbReference type="NCBI Taxonomy" id="582680"/>
    <lineage>
        <taxon>Bacteria</taxon>
        <taxon>Bacillati</taxon>
        <taxon>Actinomycetota</taxon>
        <taxon>Actinomycetes</taxon>
        <taxon>Micrococcales</taxon>
        <taxon>Microbacteriaceae</taxon>
        <taxon>Microbacterium</taxon>
    </lineage>
</organism>
<dbReference type="Pfam" id="PF08279">
    <property type="entry name" value="HTH_11"/>
    <property type="match status" value="1"/>
</dbReference>
<dbReference type="PANTHER" id="PTHR30185">
    <property type="entry name" value="CRYPTIC BETA-GLUCOSIDE BGL OPERON ANTITERMINATOR"/>
    <property type="match status" value="1"/>
</dbReference>
<reference evidence="6 7" key="1">
    <citation type="submission" date="2015-02" db="EMBL/GenBank/DDBJ databases">
        <title>Draft genome sequences of ten Microbacterium spp. with emphasis on heavy metal contaminated environments.</title>
        <authorList>
            <person name="Corretto E."/>
        </authorList>
    </citation>
    <scope>NUCLEOTIDE SEQUENCE [LARGE SCALE GENOMIC DNA]</scope>
    <source>
        <strain evidence="6 7">DSM 23848</strain>
    </source>
</reference>
<evidence type="ECO:0000313" key="7">
    <source>
        <dbReference type="Proteomes" id="UP000033448"/>
    </source>
</evidence>
<evidence type="ECO:0000256" key="2">
    <source>
        <dbReference type="ARBA" id="ARBA00023015"/>
    </source>
</evidence>
<dbReference type="Pfam" id="PF00359">
    <property type="entry name" value="PTS_EIIA_2"/>
    <property type="match status" value="1"/>
</dbReference>
<keyword evidence="1" id="KW-0677">Repeat</keyword>
<dbReference type="InterPro" id="IPR013196">
    <property type="entry name" value="HTH_11"/>
</dbReference>
<evidence type="ECO:0000313" key="6">
    <source>
        <dbReference type="EMBL" id="KJL23238.1"/>
    </source>
</evidence>
<dbReference type="InterPro" id="IPR011608">
    <property type="entry name" value="PRD"/>
</dbReference>
<dbReference type="SUPFAM" id="SSF63520">
    <property type="entry name" value="PTS-regulatory domain, PRD"/>
    <property type="match status" value="1"/>
</dbReference>
<dbReference type="GO" id="GO:0006355">
    <property type="term" value="P:regulation of DNA-templated transcription"/>
    <property type="evidence" value="ECO:0007669"/>
    <property type="project" value="InterPro"/>
</dbReference>
<dbReference type="RefSeq" id="WP_346218190.1">
    <property type="nucleotide sequence ID" value="NZ_JYIT01000077.1"/>
</dbReference>
<dbReference type="SUPFAM" id="SSF46785">
    <property type="entry name" value="Winged helix' DNA-binding domain"/>
    <property type="match status" value="1"/>
</dbReference>
<dbReference type="Proteomes" id="UP000033448">
    <property type="component" value="Unassembled WGS sequence"/>
</dbReference>
<dbReference type="PATRIC" id="fig|582680.7.peg.2070"/>
<feature type="domain" description="PTS EIIA type-2" evidence="4">
    <location>
        <begin position="498"/>
        <end position="639"/>
    </location>
</feature>
<dbReference type="PROSITE" id="PS51094">
    <property type="entry name" value="PTS_EIIA_TYPE_2"/>
    <property type="match status" value="1"/>
</dbReference>
<dbReference type="InterPro" id="IPR036634">
    <property type="entry name" value="PRD_sf"/>
</dbReference>
<feature type="domain" description="PRD" evidence="5">
    <location>
        <begin position="289"/>
        <end position="395"/>
    </location>
</feature>
<evidence type="ECO:0000259" key="5">
    <source>
        <dbReference type="PROSITE" id="PS51372"/>
    </source>
</evidence>
<accession>A0A0F0KQV6</accession>
<dbReference type="InterPro" id="IPR050661">
    <property type="entry name" value="BglG_antiterminators"/>
</dbReference>
<name>A0A0F0KQV6_9MICO</name>
<dbReference type="Gene3D" id="1.10.1790.10">
    <property type="entry name" value="PRD domain"/>
    <property type="match status" value="1"/>
</dbReference>
<dbReference type="PANTHER" id="PTHR30185:SF18">
    <property type="entry name" value="TRANSCRIPTIONAL REGULATOR MTLR"/>
    <property type="match status" value="1"/>
</dbReference>
<evidence type="ECO:0000256" key="1">
    <source>
        <dbReference type="ARBA" id="ARBA00022737"/>
    </source>
</evidence>
<dbReference type="Gene3D" id="3.40.930.10">
    <property type="entry name" value="Mannitol-specific EII, Chain A"/>
    <property type="match status" value="1"/>
</dbReference>
<keyword evidence="7" id="KW-1185">Reference proteome</keyword>
<dbReference type="InterPro" id="IPR016152">
    <property type="entry name" value="PTrfase/Anion_transptr"/>
</dbReference>
<dbReference type="AlphaFoldDB" id="A0A0F0KQV6"/>
<dbReference type="EMBL" id="JYIT01000077">
    <property type="protein sequence ID" value="KJL23238.1"/>
    <property type="molecule type" value="Genomic_DNA"/>
</dbReference>
<comment type="caution">
    <text evidence="6">The sequence shown here is derived from an EMBL/GenBank/DDBJ whole genome shotgun (WGS) entry which is preliminary data.</text>
</comment>
<evidence type="ECO:0000256" key="3">
    <source>
        <dbReference type="ARBA" id="ARBA00023163"/>
    </source>
</evidence>
<evidence type="ECO:0000259" key="4">
    <source>
        <dbReference type="PROSITE" id="PS51094"/>
    </source>
</evidence>
<proteinExistence type="predicted"/>
<keyword evidence="3" id="KW-0804">Transcription</keyword>
<dbReference type="InterPro" id="IPR002178">
    <property type="entry name" value="PTS_EIIA_type-2_dom"/>
</dbReference>
<dbReference type="InterPro" id="IPR036390">
    <property type="entry name" value="WH_DNA-bd_sf"/>
</dbReference>
<dbReference type="SUPFAM" id="SSF55804">
    <property type="entry name" value="Phoshotransferase/anion transport protein"/>
    <property type="match status" value="1"/>
</dbReference>
<keyword evidence="2" id="KW-0805">Transcription regulation</keyword>
<protein>
    <submittedName>
        <fullName evidence="6">Putative licABCH operon regulator</fullName>
    </submittedName>
</protein>
<gene>
    <name evidence="6" type="primary">licR_1</name>
    <name evidence="6" type="ORF">RL72_02024</name>
</gene>
<dbReference type="Pfam" id="PF00874">
    <property type="entry name" value="PRD"/>
    <property type="match status" value="1"/>
</dbReference>
<sequence length="641" mass="70299">MTIWGTMSSGRKERLLGLLIEDNGWISSRRLADHVGVTTRTVRNYVAELNSRGPDLVIESGPGGYRAAEGARGLRDRGYGSSPRARRDVLVRRLVDVDEGFDVFEMASELFISESTLETDLGRARAMLAGTPLSLRRIGDRVRLSGSEIARRRLLSRLAHDELDASAEPAAAYRGTRGGRGPSAQAMDPFKVDLVRSLDALGYYVNELAISDVLLHIAISAERVMAGHPIDAPSAPEDPEVSAIAHVLQELVETAFGLELGEGDLDHLARLVLSRLVTPGRTKVEAAGLIDADVHGAVRAAAAHVARAYAVELDDEQFLLRLALHVQNLRRRVNEQTTARNPLTRTLKSAYPLLFEIAVAFADDLHRRLGLPSDEDEIAYLAMHIGGHLEQARRTADVVTVTIVCPGYYELHEILRSRVGRSLGVAIDVIQVLTRVDPDWDSLTTDLVLSTIPSPLPPDRVVRIHPFLTEADVETTQRAAARVRRSRRLGRLRAELSRYLSEAAFLYPLPDDGEEVIIRKLGSLLLHEGVVDQTYIDNTIAREQISSTAFTAALAVPHALQMTARRTAIAIGVADGSVRWGSGRVQVVAFAAFSGNDRAAFQTVLEQLAEVFSEGESVQRIVRRGRTFAVFFDELVAAIDR</sequence>
<dbReference type="InterPro" id="IPR036388">
    <property type="entry name" value="WH-like_DNA-bd_sf"/>
</dbReference>
<dbReference type="PROSITE" id="PS51372">
    <property type="entry name" value="PRD_2"/>
    <property type="match status" value="1"/>
</dbReference>